<name>A0A2S7SWD0_9BACT</name>
<organism evidence="2 3">
    <name type="scientific">Flavipsychrobacter stenotrophus</name>
    <dbReference type="NCBI Taxonomy" id="2077091"/>
    <lineage>
        <taxon>Bacteria</taxon>
        <taxon>Pseudomonadati</taxon>
        <taxon>Bacteroidota</taxon>
        <taxon>Chitinophagia</taxon>
        <taxon>Chitinophagales</taxon>
        <taxon>Chitinophagaceae</taxon>
        <taxon>Flavipsychrobacter</taxon>
    </lineage>
</organism>
<feature type="transmembrane region" description="Helical" evidence="1">
    <location>
        <begin position="6"/>
        <end position="22"/>
    </location>
</feature>
<evidence type="ECO:0000256" key="1">
    <source>
        <dbReference type="SAM" id="Phobius"/>
    </source>
</evidence>
<sequence length="169" mass="19786">MITNHPIAVTILIVIVIVVYRLRRIKKRRRVENPPVTFEECEQEWLNKIEELGVAFPVLYRDNDEVPEARGFESLEDLLGDYDTVSFDNDDRSMLIDQNGKIVSLQYNELQRLIFPNEIIDCKRTPLELLEYLHPIIDHMLSAEEYDHVKTLPDVSEIITYLSATLELE</sequence>
<dbReference type="Proteomes" id="UP000239872">
    <property type="component" value="Unassembled WGS sequence"/>
</dbReference>
<accession>A0A2S7SWD0</accession>
<protein>
    <submittedName>
        <fullName evidence="2">Uncharacterized protein</fullName>
    </submittedName>
</protein>
<proteinExistence type="predicted"/>
<dbReference type="RefSeq" id="WP_105039772.1">
    <property type="nucleotide sequence ID" value="NZ_PPSL01000003.1"/>
</dbReference>
<keyword evidence="1" id="KW-0472">Membrane</keyword>
<dbReference type="AlphaFoldDB" id="A0A2S7SWD0"/>
<gene>
    <name evidence="2" type="ORF">CJD36_013830</name>
</gene>
<comment type="caution">
    <text evidence="2">The sequence shown here is derived from an EMBL/GenBank/DDBJ whole genome shotgun (WGS) entry which is preliminary data.</text>
</comment>
<keyword evidence="3" id="KW-1185">Reference proteome</keyword>
<keyword evidence="1" id="KW-0812">Transmembrane</keyword>
<evidence type="ECO:0000313" key="3">
    <source>
        <dbReference type="Proteomes" id="UP000239872"/>
    </source>
</evidence>
<evidence type="ECO:0000313" key="2">
    <source>
        <dbReference type="EMBL" id="PQJ11044.1"/>
    </source>
</evidence>
<keyword evidence="1" id="KW-1133">Transmembrane helix</keyword>
<reference evidence="2 3" key="1">
    <citation type="submission" date="2018-01" db="EMBL/GenBank/DDBJ databases">
        <title>A novel member of the phylum Bacteroidetes isolated from glacier ice.</title>
        <authorList>
            <person name="Liu Q."/>
            <person name="Xin Y.-H."/>
        </authorList>
    </citation>
    <scope>NUCLEOTIDE SEQUENCE [LARGE SCALE GENOMIC DNA]</scope>
    <source>
        <strain evidence="2 3">RB1R16</strain>
    </source>
</reference>
<dbReference type="EMBL" id="PPSL01000003">
    <property type="protein sequence ID" value="PQJ11044.1"/>
    <property type="molecule type" value="Genomic_DNA"/>
</dbReference>